<comment type="caution">
    <text evidence="1">The sequence shown here is derived from an EMBL/GenBank/DDBJ whole genome shotgun (WGS) entry which is preliminary data.</text>
</comment>
<keyword evidence="2" id="KW-1185">Reference proteome</keyword>
<dbReference type="AlphaFoldDB" id="A0A409VZZ1"/>
<reference evidence="1 2" key="1">
    <citation type="journal article" date="2018" name="Evol. Lett.">
        <title>Horizontal gene cluster transfer increased hallucinogenic mushroom diversity.</title>
        <authorList>
            <person name="Reynolds H.T."/>
            <person name="Vijayakumar V."/>
            <person name="Gluck-Thaler E."/>
            <person name="Korotkin H.B."/>
            <person name="Matheny P.B."/>
            <person name="Slot J.C."/>
        </authorList>
    </citation>
    <scope>NUCLEOTIDE SEQUENCE [LARGE SCALE GENOMIC DNA]</scope>
    <source>
        <strain evidence="1 2">2631</strain>
    </source>
</reference>
<proteinExistence type="predicted"/>
<organism evidence="1 2">
    <name type="scientific">Psilocybe cyanescens</name>
    <dbReference type="NCBI Taxonomy" id="93625"/>
    <lineage>
        <taxon>Eukaryota</taxon>
        <taxon>Fungi</taxon>
        <taxon>Dikarya</taxon>
        <taxon>Basidiomycota</taxon>
        <taxon>Agaricomycotina</taxon>
        <taxon>Agaricomycetes</taxon>
        <taxon>Agaricomycetidae</taxon>
        <taxon>Agaricales</taxon>
        <taxon>Agaricineae</taxon>
        <taxon>Strophariaceae</taxon>
        <taxon>Psilocybe</taxon>
    </lineage>
</organism>
<accession>A0A409VZZ1</accession>
<sequence>MMEAALKPFCASEDLAICPPHYVPPKAAPPRTKPKPISGPNPDRPLFPFLVSSVLKEDKATVLDIKVFNTPSGTFFAIDYDAFVTDYIVTVGNIAIPATPKSEHIVREAVQKAICAGDRAKELIMNHHDNIPHTPGALFDPVRTVADSVRVVAREIILEGGARKSTIFTIYAMSPTKIPGKHADLSHPLPASYALPLTILRASVSCRSSLDGTPQGHCRPQSLQRQSHWPTYDRRRQCTWAGDAPGLEEEEEPLVLVVSHLVFTLPPANSQTIPLAP</sequence>
<dbReference type="InParanoid" id="A0A409VZZ1"/>
<protein>
    <submittedName>
        <fullName evidence="1">Uncharacterized protein</fullName>
    </submittedName>
</protein>
<gene>
    <name evidence="1" type="ORF">CVT25_005501</name>
</gene>
<dbReference type="Proteomes" id="UP000283269">
    <property type="component" value="Unassembled WGS sequence"/>
</dbReference>
<evidence type="ECO:0000313" key="2">
    <source>
        <dbReference type="Proteomes" id="UP000283269"/>
    </source>
</evidence>
<dbReference type="OrthoDB" id="2664977at2759"/>
<name>A0A409VZZ1_PSICY</name>
<dbReference type="EMBL" id="NHYD01003849">
    <property type="protein sequence ID" value="PPQ71791.1"/>
    <property type="molecule type" value="Genomic_DNA"/>
</dbReference>
<evidence type="ECO:0000313" key="1">
    <source>
        <dbReference type="EMBL" id="PPQ71791.1"/>
    </source>
</evidence>